<protein>
    <recommendedName>
        <fullName evidence="2 5">peptidylprolyl isomerase</fullName>
        <ecNumber evidence="2 5">5.2.1.8</ecNumber>
    </recommendedName>
</protein>
<dbReference type="SUPFAM" id="SSF54534">
    <property type="entry name" value="FKBP-like"/>
    <property type="match status" value="1"/>
</dbReference>
<evidence type="ECO:0000256" key="6">
    <source>
        <dbReference type="SAM" id="Coils"/>
    </source>
</evidence>
<feature type="domain" description="PPIase FKBP-type" evidence="7">
    <location>
        <begin position="222"/>
        <end position="310"/>
    </location>
</feature>
<dbReference type="InterPro" id="IPR046357">
    <property type="entry name" value="PPIase_dom_sf"/>
</dbReference>
<dbReference type="Pfam" id="PF00254">
    <property type="entry name" value="FKBP_C"/>
    <property type="match status" value="1"/>
</dbReference>
<dbReference type="EMBL" id="AUWU02000008">
    <property type="protein sequence ID" value="KAH0570360.1"/>
    <property type="molecule type" value="Genomic_DNA"/>
</dbReference>
<evidence type="ECO:0000256" key="5">
    <source>
        <dbReference type="PROSITE-ProRule" id="PRU00277"/>
    </source>
</evidence>
<dbReference type="PROSITE" id="PS50059">
    <property type="entry name" value="FKBP_PPIASE"/>
    <property type="match status" value="1"/>
</dbReference>
<dbReference type="AlphaFoldDB" id="V6LLK0"/>
<organism evidence="8">
    <name type="scientific">Spironucleus salmonicida</name>
    <dbReference type="NCBI Taxonomy" id="348837"/>
    <lineage>
        <taxon>Eukaryota</taxon>
        <taxon>Metamonada</taxon>
        <taxon>Diplomonadida</taxon>
        <taxon>Hexamitidae</taxon>
        <taxon>Hexamitinae</taxon>
        <taxon>Spironucleus</taxon>
    </lineage>
</organism>
<reference evidence="9" key="2">
    <citation type="submission" date="2020-12" db="EMBL/GenBank/DDBJ databases">
        <title>New Spironucleus salmonicida genome in near-complete chromosomes.</title>
        <authorList>
            <person name="Xu F."/>
            <person name="Kurt Z."/>
            <person name="Jimenez-Gonzalez A."/>
            <person name="Astvaldsson A."/>
            <person name="Andersson J.O."/>
            <person name="Svard S.G."/>
        </authorList>
    </citation>
    <scope>NUCLEOTIDE SEQUENCE</scope>
    <source>
        <strain evidence="9">ATCC 50377</strain>
    </source>
</reference>
<comment type="catalytic activity">
    <reaction evidence="1 5">
        <text>[protein]-peptidylproline (omega=180) = [protein]-peptidylproline (omega=0)</text>
        <dbReference type="Rhea" id="RHEA:16237"/>
        <dbReference type="Rhea" id="RHEA-COMP:10747"/>
        <dbReference type="Rhea" id="RHEA-COMP:10748"/>
        <dbReference type="ChEBI" id="CHEBI:83833"/>
        <dbReference type="ChEBI" id="CHEBI:83834"/>
        <dbReference type="EC" id="5.2.1.8"/>
    </reaction>
</comment>
<feature type="coiled-coil region" evidence="6">
    <location>
        <begin position="164"/>
        <end position="196"/>
    </location>
</feature>
<dbReference type="InterPro" id="IPR001179">
    <property type="entry name" value="PPIase_FKBP_dom"/>
</dbReference>
<dbReference type="InterPro" id="IPR041232">
    <property type="entry name" value="NPL"/>
</dbReference>
<dbReference type="Gene3D" id="3.10.50.40">
    <property type="match status" value="1"/>
</dbReference>
<evidence type="ECO:0000313" key="8">
    <source>
        <dbReference type="EMBL" id="EST45550.1"/>
    </source>
</evidence>
<gene>
    <name evidence="8" type="ORF">SS50377_14516</name>
    <name evidence="9" type="ORF">SS50377_28338</name>
</gene>
<sequence>MPCDHDCKCEPIEEDYCQEQFEEFSEETPDVYSQKQIIGLSIDSNNSRFGVPGQVNFRITNVALALTNEQQCKHIISVSYGEFNEKYVIARLLPGVVESLSIDILIPASLVEQQISLSVEGGDCGAVDVVGILEYVKNEPTHEQQNEIVNDFMESSSESEQPVIKTLQQQRDEMLKEKLQKAAEKEIQKAKEMKNQIPEFRNFKQLQMRDDITGRGKECKVGNKVMMKYELRLTNEKGKVLDSTKGNQKFKFTVGRGEVIKGWDLGIPGMKEGGKRTIIVPPHLGYGGQQTGPIPANSILYFSVELVQVI</sequence>
<evidence type="ECO:0000256" key="4">
    <source>
        <dbReference type="ARBA" id="ARBA00023235"/>
    </source>
</evidence>
<dbReference type="Proteomes" id="UP000018208">
    <property type="component" value="Unassembled WGS sequence"/>
</dbReference>
<evidence type="ECO:0000256" key="2">
    <source>
        <dbReference type="ARBA" id="ARBA00013194"/>
    </source>
</evidence>
<keyword evidence="3 5" id="KW-0697">Rotamase</keyword>
<keyword evidence="10" id="KW-1185">Reference proteome</keyword>
<reference evidence="8 9" key="1">
    <citation type="journal article" date="2014" name="PLoS Genet.">
        <title>The Genome of Spironucleus salmonicida Highlights a Fish Pathogen Adapted to Fluctuating Environments.</title>
        <authorList>
            <person name="Xu F."/>
            <person name="Jerlstrom-Hultqvist J."/>
            <person name="Einarsson E."/>
            <person name="Astvaldsson A."/>
            <person name="Svard S.G."/>
            <person name="Andersson J.O."/>
        </authorList>
    </citation>
    <scope>NUCLEOTIDE SEQUENCE</scope>
    <source>
        <strain evidence="9">ATCC 50377</strain>
    </source>
</reference>
<evidence type="ECO:0000259" key="7">
    <source>
        <dbReference type="PROSITE" id="PS50059"/>
    </source>
</evidence>
<keyword evidence="4 5" id="KW-0413">Isomerase</keyword>
<dbReference type="OrthoDB" id="1902587at2759"/>
<proteinExistence type="predicted"/>
<evidence type="ECO:0000313" key="10">
    <source>
        <dbReference type="Proteomes" id="UP000018208"/>
    </source>
</evidence>
<dbReference type="GO" id="GO:0003755">
    <property type="term" value="F:peptidyl-prolyl cis-trans isomerase activity"/>
    <property type="evidence" value="ECO:0007669"/>
    <property type="project" value="UniProtKB-KW"/>
</dbReference>
<dbReference type="Pfam" id="PF17800">
    <property type="entry name" value="NPL"/>
    <property type="match status" value="1"/>
</dbReference>
<dbReference type="VEuPathDB" id="GiardiaDB:SS50377_28338"/>
<evidence type="ECO:0000313" key="9">
    <source>
        <dbReference type="EMBL" id="KAH0570360.1"/>
    </source>
</evidence>
<dbReference type="PANTHER" id="PTHR43811:SF19">
    <property type="entry name" value="39 KDA FK506-BINDING NUCLEAR PROTEIN"/>
    <property type="match status" value="1"/>
</dbReference>
<dbReference type="EC" id="5.2.1.8" evidence="2 5"/>
<dbReference type="PANTHER" id="PTHR43811">
    <property type="entry name" value="FKBP-TYPE PEPTIDYL-PROLYL CIS-TRANS ISOMERASE FKPA"/>
    <property type="match status" value="1"/>
</dbReference>
<name>V6LLK0_9EUKA</name>
<evidence type="ECO:0000256" key="1">
    <source>
        <dbReference type="ARBA" id="ARBA00000971"/>
    </source>
</evidence>
<evidence type="ECO:0000256" key="3">
    <source>
        <dbReference type="ARBA" id="ARBA00023110"/>
    </source>
</evidence>
<keyword evidence="6" id="KW-0175">Coiled coil</keyword>
<accession>V6LLK0</accession>
<dbReference type="EMBL" id="KI546092">
    <property type="protein sequence ID" value="EST45550.1"/>
    <property type="molecule type" value="Genomic_DNA"/>
</dbReference>